<sequence>MSASPTSAPSSLRGSAAASVGLLPLITLAIGFVMAILDVTVVNVALTDIARQLTVPLAGLVWVVDGYTLTFAAMLLAGGGLADRYGAKTLYLSGLAVFVLASVLCGLAPSGGTLVAARFLQGLGAALFMPSSLSLLAHAYPDETVRQRMLGMWSAIVSVAAASGPLVGGILIDRFGWRSIFLVNVPLGLVGLVLASKVITPVARHPKAINFLSHALGMATLGAVSYALIQGPVDGWLSRPIVGAAVLAIAAACAFVLHERRSVEPLLPRALFETPRFGAANLLGFLINFGGFGQLFLLSLFLQQARHATPLQAGIQLLPTIAVYTVGNLAVPHLVSRFGPRHALLGSMISCTVFAALTTLVLRPDTAYWIFALLLALANLGAGVAVPVMTATVMQVAGRMHSNVAAASLNANRQIGVLVGVAFMGTILHGQADWGRVLPLAFGAITLVYLAGASLVWRYLAAPQRG</sequence>
<dbReference type="PRINTS" id="PR01036">
    <property type="entry name" value="TCRTETB"/>
</dbReference>
<feature type="transmembrane region" description="Helical" evidence="7">
    <location>
        <begin position="149"/>
        <end position="171"/>
    </location>
</feature>
<keyword evidence="6 7" id="KW-0472">Membrane</keyword>
<name>A0A4Q1HF33_9BURK</name>
<dbReference type="RefSeq" id="WP_129153745.1">
    <property type="nucleotide sequence ID" value="NZ_JBHSDO010000004.1"/>
</dbReference>
<dbReference type="GO" id="GO:0005886">
    <property type="term" value="C:plasma membrane"/>
    <property type="evidence" value="ECO:0007669"/>
    <property type="project" value="UniProtKB-SubCell"/>
</dbReference>
<evidence type="ECO:0000313" key="10">
    <source>
        <dbReference type="Proteomes" id="UP000290849"/>
    </source>
</evidence>
<feature type="transmembrane region" description="Helical" evidence="7">
    <location>
        <begin position="89"/>
        <end position="109"/>
    </location>
</feature>
<dbReference type="PANTHER" id="PTHR42718:SF40">
    <property type="entry name" value="METHYLENOMYCIN A RESISTANCE PROTEIN"/>
    <property type="match status" value="1"/>
</dbReference>
<dbReference type="SUPFAM" id="SSF103473">
    <property type="entry name" value="MFS general substrate transporter"/>
    <property type="match status" value="1"/>
</dbReference>
<evidence type="ECO:0000256" key="3">
    <source>
        <dbReference type="ARBA" id="ARBA00022475"/>
    </source>
</evidence>
<reference evidence="9 10" key="1">
    <citation type="journal article" date="2017" name="Int. J. Syst. Evol. Microbiol.">
        <title>Achromobacter aloeverae sp. nov., isolated from the root of Aloe vera (L.) Burm.f.</title>
        <authorList>
            <person name="Kuncharoen N."/>
            <person name="Muramatsu Y."/>
            <person name="Shibata C."/>
            <person name="Kamakura Y."/>
            <person name="Nakagawa Y."/>
            <person name="Tanasupawat S."/>
        </authorList>
    </citation>
    <scope>NUCLEOTIDE SEQUENCE [LARGE SCALE GENOMIC DNA]</scope>
    <source>
        <strain evidence="9 10">AVA-1</strain>
    </source>
</reference>
<feature type="transmembrane region" description="Helical" evidence="7">
    <location>
        <begin position="368"/>
        <end position="394"/>
    </location>
</feature>
<dbReference type="GO" id="GO:0022857">
    <property type="term" value="F:transmembrane transporter activity"/>
    <property type="evidence" value="ECO:0007669"/>
    <property type="project" value="InterPro"/>
</dbReference>
<organism evidence="9 10">
    <name type="scientific">Achromobacter aloeverae</name>
    <dbReference type="NCBI Taxonomy" id="1750518"/>
    <lineage>
        <taxon>Bacteria</taxon>
        <taxon>Pseudomonadati</taxon>
        <taxon>Pseudomonadota</taxon>
        <taxon>Betaproteobacteria</taxon>
        <taxon>Burkholderiales</taxon>
        <taxon>Alcaligenaceae</taxon>
        <taxon>Achromobacter</taxon>
    </lineage>
</organism>
<dbReference type="Gene3D" id="1.20.1250.20">
    <property type="entry name" value="MFS general substrate transporter like domains"/>
    <property type="match status" value="1"/>
</dbReference>
<dbReference type="InterPro" id="IPR011701">
    <property type="entry name" value="MFS"/>
</dbReference>
<dbReference type="Pfam" id="PF07690">
    <property type="entry name" value="MFS_1"/>
    <property type="match status" value="1"/>
</dbReference>
<dbReference type="PROSITE" id="PS50850">
    <property type="entry name" value="MFS"/>
    <property type="match status" value="1"/>
</dbReference>
<feature type="transmembrane region" description="Helical" evidence="7">
    <location>
        <begin position="177"/>
        <end position="196"/>
    </location>
</feature>
<feature type="transmembrane region" description="Helical" evidence="7">
    <location>
        <begin position="343"/>
        <end position="362"/>
    </location>
</feature>
<protein>
    <submittedName>
        <fullName evidence="9">MFS transporter</fullName>
    </submittedName>
</protein>
<feature type="transmembrane region" description="Helical" evidence="7">
    <location>
        <begin position="115"/>
        <end position="137"/>
    </location>
</feature>
<dbReference type="OrthoDB" id="9807274at2"/>
<dbReference type="NCBIfam" id="TIGR00711">
    <property type="entry name" value="efflux_EmrB"/>
    <property type="match status" value="1"/>
</dbReference>
<feature type="transmembrane region" description="Helical" evidence="7">
    <location>
        <begin position="57"/>
        <end position="77"/>
    </location>
</feature>
<keyword evidence="2" id="KW-0813">Transport</keyword>
<feature type="transmembrane region" description="Helical" evidence="7">
    <location>
        <begin position="438"/>
        <end position="460"/>
    </location>
</feature>
<keyword evidence="10" id="KW-1185">Reference proteome</keyword>
<gene>
    <name evidence="9" type="ORF">C7R54_25510</name>
</gene>
<feature type="transmembrane region" description="Helical" evidence="7">
    <location>
        <begin position="313"/>
        <end position="331"/>
    </location>
</feature>
<dbReference type="Proteomes" id="UP000290849">
    <property type="component" value="Unassembled WGS sequence"/>
</dbReference>
<keyword evidence="4 7" id="KW-0812">Transmembrane</keyword>
<feature type="transmembrane region" description="Helical" evidence="7">
    <location>
        <begin position="208"/>
        <end position="229"/>
    </location>
</feature>
<feature type="transmembrane region" description="Helical" evidence="7">
    <location>
        <begin position="415"/>
        <end position="432"/>
    </location>
</feature>
<evidence type="ECO:0000256" key="7">
    <source>
        <dbReference type="SAM" id="Phobius"/>
    </source>
</evidence>
<evidence type="ECO:0000313" key="9">
    <source>
        <dbReference type="EMBL" id="RXN83943.1"/>
    </source>
</evidence>
<dbReference type="Gene3D" id="1.20.1720.10">
    <property type="entry name" value="Multidrug resistance protein D"/>
    <property type="match status" value="1"/>
</dbReference>
<feature type="domain" description="Major facilitator superfamily (MFS) profile" evidence="8">
    <location>
        <begin position="24"/>
        <end position="464"/>
    </location>
</feature>
<evidence type="ECO:0000256" key="4">
    <source>
        <dbReference type="ARBA" id="ARBA00022692"/>
    </source>
</evidence>
<evidence type="ECO:0000256" key="2">
    <source>
        <dbReference type="ARBA" id="ARBA00022448"/>
    </source>
</evidence>
<evidence type="ECO:0000256" key="5">
    <source>
        <dbReference type="ARBA" id="ARBA00022989"/>
    </source>
</evidence>
<dbReference type="InterPro" id="IPR020846">
    <property type="entry name" value="MFS_dom"/>
</dbReference>
<proteinExistence type="predicted"/>
<evidence type="ECO:0000256" key="6">
    <source>
        <dbReference type="ARBA" id="ARBA00023136"/>
    </source>
</evidence>
<evidence type="ECO:0000259" key="8">
    <source>
        <dbReference type="PROSITE" id="PS50850"/>
    </source>
</evidence>
<dbReference type="PANTHER" id="PTHR42718">
    <property type="entry name" value="MAJOR FACILITATOR SUPERFAMILY MULTIDRUG TRANSPORTER MFSC"/>
    <property type="match status" value="1"/>
</dbReference>
<comment type="caution">
    <text evidence="9">The sequence shown here is derived from an EMBL/GenBank/DDBJ whole genome shotgun (WGS) entry which is preliminary data.</text>
</comment>
<dbReference type="InterPro" id="IPR004638">
    <property type="entry name" value="EmrB-like"/>
</dbReference>
<evidence type="ECO:0000256" key="1">
    <source>
        <dbReference type="ARBA" id="ARBA00004651"/>
    </source>
</evidence>
<comment type="subcellular location">
    <subcellularLocation>
        <location evidence="1">Cell membrane</location>
        <topology evidence="1">Multi-pass membrane protein</topology>
    </subcellularLocation>
</comment>
<dbReference type="InterPro" id="IPR036259">
    <property type="entry name" value="MFS_trans_sf"/>
</dbReference>
<dbReference type="CDD" id="cd17321">
    <property type="entry name" value="MFS_MMR_MDR_like"/>
    <property type="match status" value="1"/>
</dbReference>
<dbReference type="EMBL" id="PYAL01000009">
    <property type="protein sequence ID" value="RXN83943.1"/>
    <property type="molecule type" value="Genomic_DNA"/>
</dbReference>
<feature type="transmembrane region" description="Helical" evidence="7">
    <location>
        <begin position="241"/>
        <end position="258"/>
    </location>
</feature>
<accession>A0A4Q1HF33</accession>
<feature type="transmembrane region" description="Helical" evidence="7">
    <location>
        <begin position="279"/>
        <end position="301"/>
    </location>
</feature>
<keyword evidence="5 7" id="KW-1133">Transmembrane helix</keyword>
<keyword evidence="3" id="KW-1003">Cell membrane</keyword>
<feature type="transmembrane region" description="Helical" evidence="7">
    <location>
        <begin position="12"/>
        <end position="37"/>
    </location>
</feature>
<dbReference type="AlphaFoldDB" id="A0A4Q1HF33"/>